<dbReference type="Pfam" id="PF14441">
    <property type="entry name" value="OTT_1508_deam"/>
    <property type="match status" value="1"/>
</dbReference>
<name>A0A319DDJ8_9EURO</name>
<dbReference type="AlphaFoldDB" id="A0A319DDJ8"/>
<accession>A0A319DDJ8</accession>
<feature type="compositionally biased region" description="Polar residues" evidence="1">
    <location>
        <begin position="473"/>
        <end position="483"/>
    </location>
</feature>
<dbReference type="EMBL" id="KZ821677">
    <property type="protein sequence ID" value="PYH86158.1"/>
    <property type="molecule type" value="Genomic_DNA"/>
</dbReference>
<dbReference type="PANTHER" id="PTHR42037:SF1">
    <property type="match status" value="1"/>
</dbReference>
<dbReference type="VEuPathDB" id="FungiDB:BO82DRAFT_350450"/>
<dbReference type="OrthoDB" id="4851849at2759"/>
<evidence type="ECO:0000313" key="2">
    <source>
        <dbReference type="EMBL" id="PYH86158.1"/>
    </source>
</evidence>
<dbReference type="RefSeq" id="XP_025496358.1">
    <property type="nucleotide sequence ID" value="XM_025634156.1"/>
</dbReference>
<keyword evidence="3" id="KW-1185">Reference proteome</keyword>
<organism evidence="2 3">
    <name type="scientific">Aspergillus uvarum CBS 121591</name>
    <dbReference type="NCBI Taxonomy" id="1448315"/>
    <lineage>
        <taxon>Eukaryota</taxon>
        <taxon>Fungi</taxon>
        <taxon>Dikarya</taxon>
        <taxon>Ascomycota</taxon>
        <taxon>Pezizomycotina</taxon>
        <taxon>Eurotiomycetes</taxon>
        <taxon>Eurotiomycetidae</taxon>
        <taxon>Eurotiales</taxon>
        <taxon>Aspergillaceae</taxon>
        <taxon>Aspergillus</taxon>
        <taxon>Aspergillus subgen. Circumdati</taxon>
    </lineage>
</organism>
<dbReference type="InterPro" id="IPR027796">
    <property type="entry name" value="OTT_1508_deam-like"/>
</dbReference>
<gene>
    <name evidence="2" type="ORF">BO82DRAFT_350450</name>
</gene>
<dbReference type="PANTHER" id="PTHR42037">
    <property type="match status" value="1"/>
</dbReference>
<feature type="region of interest" description="Disordered" evidence="1">
    <location>
        <begin position="473"/>
        <end position="512"/>
    </location>
</feature>
<evidence type="ECO:0000256" key="1">
    <source>
        <dbReference type="SAM" id="MobiDB-lite"/>
    </source>
</evidence>
<sequence>MAASSAQLKHHQTQIDRFYDIVYLLKSLSQVRGERIKQKCSLEKDGYRIAKFRRDLADALAYIAAYKKNPDYVTAAALTLSEDGEEVIVWVAANKVVEPGVIEFLKEVLHILSGISDRTHRPQGPYRAAREQDFQEDGSGLLSCILKFNSERNFAYYTSFLKTWEEDISPSEGAIAEDEDVRRLNEWIIKTFHRCSGRLAKEDMVNFAQECHKARTGYSEVFDTLKQLTHRYKNGLGNKFERLHKLLLKLGKHITVHKKLIQVRRSLQKDFDKGFEVRAVPKSSQTKIRSLRKGKFDLNNISRHLYREKDDLAAFFSHLEKFHDVKRISEDITKACKSGGRVHAEIQLIDHFDRTRCQFLDKDSPYIGCSKPACYLCYYYIAEHPNRYYPPSSHQKIYNIWCLPTLYQGDHEASIRFNAQKRFLKMMTEKLCTELRTEIANQREPRTYHADSTAGVTSTIYSHTLKQENLPQLYPFQTGNGTKENYRIPYPDPEEEHNDEEGTVVFKGRRRS</sequence>
<proteinExistence type="predicted"/>
<reference evidence="2 3" key="1">
    <citation type="submission" date="2016-12" db="EMBL/GenBank/DDBJ databases">
        <title>The genomes of Aspergillus section Nigri reveals drivers in fungal speciation.</title>
        <authorList>
            <consortium name="DOE Joint Genome Institute"/>
            <person name="Vesth T.C."/>
            <person name="Nybo J."/>
            <person name="Theobald S."/>
            <person name="Brandl J."/>
            <person name="Frisvad J.C."/>
            <person name="Nielsen K.F."/>
            <person name="Lyhne E.K."/>
            <person name="Kogle M.E."/>
            <person name="Kuo A."/>
            <person name="Riley R."/>
            <person name="Clum A."/>
            <person name="Nolan M."/>
            <person name="Lipzen A."/>
            <person name="Salamov A."/>
            <person name="Henrissat B."/>
            <person name="Wiebenga A."/>
            <person name="De Vries R.P."/>
            <person name="Grigoriev I.V."/>
            <person name="Mortensen U.H."/>
            <person name="Andersen M.R."/>
            <person name="Baker S.E."/>
        </authorList>
    </citation>
    <scope>NUCLEOTIDE SEQUENCE [LARGE SCALE GENOMIC DNA]</scope>
    <source>
        <strain evidence="2 3">CBS 121591</strain>
    </source>
</reference>
<protein>
    <submittedName>
        <fullName evidence="2">Uncharacterized protein</fullName>
    </submittedName>
</protein>
<dbReference type="Proteomes" id="UP000248340">
    <property type="component" value="Unassembled WGS sequence"/>
</dbReference>
<dbReference type="GeneID" id="37136897"/>
<feature type="compositionally biased region" description="Acidic residues" evidence="1">
    <location>
        <begin position="492"/>
        <end position="502"/>
    </location>
</feature>
<evidence type="ECO:0000313" key="3">
    <source>
        <dbReference type="Proteomes" id="UP000248340"/>
    </source>
</evidence>